<feature type="coiled-coil region" evidence="7">
    <location>
        <begin position="1004"/>
        <end position="1031"/>
    </location>
</feature>
<evidence type="ECO:0000256" key="9">
    <source>
        <dbReference type="SAM" id="Phobius"/>
    </source>
</evidence>
<feature type="compositionally biased region" description="Basic and acidic residues" evidence="8">
    <location>
        <begin position="1090"/>
        <end position="1102"/>
    </location>
</feature>
<feature type="transmembrane region" description="Helical" evidence="9">
    <location>
        <begin position="304"/>
        <end position="327"/>
    </location>
</feature>
<keyword evidence="3" id="KW-1003">Cell membrane</keyword>
<comment type="subcellular location">
    <subcellularLocation>
        <location evidence="1">Cell membrane</location>
        <topology evidence="1">Multi-pass membrane protein</topology>
    </subcellularLocation>
</comment>
<dbReference type="PANTHER" id="PTHR33406:SF6">
    <property type="entry name" value="MEMBRANE PROTEIN YDGH-RELATED"/>
    <property type="match status" value="1"/>
</dbReference>
<evidence type="ECO:0000259" key="10">
    <source>
        <dbReference type="Pfam" id="PF03176"/>
    </source>
</evidence>
<name>A0ABX3SMD9_MYCMA</name>
<evidence type="ECO:0000313" key="11">
    <source>
        <dbReference type="EMBL" id="ORA79111.1"/>
    </source>
</evidence>
<dbReference type="Proteomes" id="UP000243140">
    <property type="component" value="Unassembled WGS sequence"/>
</dbReference>
<keyword evidence="7" id="KW-0175">Coiled coil</keyword>
<feature type="transmembrane region" description="Helical" evidence="9">
    <location>
        <begin position="392"/>
        <end position="411"/>
    </location>
</feature>
<feature type="transmembrane region" description="Helical" evidence="9">
    <location>
        <begin position="931"/>
        <end position="958"/>
    </location>
</feature>
<feature type="transmembrane region" description="Helical" evidence="9">
    <location>
        <begin position="232"/>
        <end position="252"/>
    </location>
</feature>
<dbReference type="SUPFAM" id="SSF82866">
    <property type="entry name" value="Multidrug efflux transporter AcrB transmembrane domain"/>
    <property type="match status" value="2"/>
</dbReference>
<feature type="transmembrane region" description="Helical" evidence="9">
    <location>
        <begin position="206"/>
        <end position="225"/>
    </location>
</feature>
<dbReference type="NCBIfam" id="TIGR00833">
    <property type="entry name" value="actII"/>
    <property type="match status" value="1"/>
</dbReference>
<dbReference type="Gene3D" id="1.20.1640.10">
    <property type="entry name" value="Multidrug efflux transporter AcrB transmembrane domain"/>
    <property type="match status" value="2"/>
</dbReference>
<dbReference type="EMBL" id="MVHV01000024">
    <property type="protein sequence ID" value="ORA79111.1"/>
    <property type="molecule type" value="Genomic_DNA"/>
</dbReference>
<evidence type="ECO:0000313" key="12">
    <source>
        <dbReference type="Proteomes" id="UP000243140"/>
    </source>
</evidence>
<keyword evidence="12" id="KW-1185">Reference proteome</keyword>
<dbReference type="InterPro" id="IPR004869">
    <property type="entry name" value="MMPL_dom"/>
</dbReference>
<dbReference type="PANTHER" id="PTHR33406">
    <property type="entry name" value="MEMBRANE PROTEIN MJ1562-RELATED"/>
    <property type="match status" value="1"/>
</dbReference>
<feature type="region of interest" description="Disordered" evidence="8">
    <location>
        <begin position="1073"/>
        <end position="1103"/>
    </location>
</feature>
<dbReference type="InterPro" id="IPR004707">
    <property type="entry name" value="MmpL_fam"/>
</dbReference>
<comment type="similarity">
    <text evidence="2">Belongs to the resistance-nodulation-cell division (RND) (TC 2.A.6) family. MmpL subfamily.</text>
</comment>
<comment type="caution">
    <text evidence="11">The sequence shown here is derived from an EMBL/GenBank/DDBJ whole genome shotgun (WGS) entry which is preliminary data.</text>
</comment>
<dbReference type="InterPro" id="IPR050545">
    <property type="entry name" value="Mycobact_MmpL"/>
</dbReference>
<feature type="transmembrane region" description="Helical" evidence="9">
    <location>
        <begin position="264"/>
        <end position="283"/>
    </location>
</feature>
<keyword evidence="4 9" id="KW-0812">Transmembrane</keyword>
<sequence>MVVRWPLLVVACWIAFAATLALTLPPLMVEAGKHEEKPLPDDAPTMVVNQEMAKAFATPGADSAAPKGPGDSKKAGDPDSGGANPLGGGGSLLMILLTDENGISPADEGLYRKLVDKLHQDTQDKMTVQDFLSTPQMREVLASKDGKAFILPVSFPGAATAPTTIAGYKHVKEIAKEVTSGSTLTAYVSGPLATIADATEMAQEDAHFIEIGTVASVLIILFIIYRNVVTMLVPLLNIGATIATAQGVLSGLAELGLPMDLQSVVLMSAVMIGAGTDYAVFLISRYHDYVRRGEDSDRAVKMALMSIGKVIAASAATVAITFLAMIFTKLEVFSAVGPAISISVIVALLSATTLLPAMLVLAGRRGWIKPRRDLTTRTWRIMGTRVVRRPRIHLVGSLVVLLTLASCTSVMRFNYDDLKTMPASVDSSKGYDAMNRHFPMNALTPMVLFIKSSHDLKTPAALADLEQMANRVSQLPDITMVRGLTRPNGEPLEQTKVSYQAGEVGSKLDDASNQIANHGDDLDKLVNGSNQLADALAQLRDQVTGALTSLSGVVGPLTAMEQMMGGDKAISALDQGAQYTGQMKTLGDNLDASTVNAETVAAWATPMLTALNDSPECNVDPGCVNSRAGLAAMVAANNDGTLTSIKAMAHNLQAAQRTQTVGQTLDKVQQTLVQASTALKTIKNLQSTMNQAQQGANALADGSRAIAGGVKELVDQTRNIGSGLGEASQFLLSMKHNADKPSMAGFNIPPQIMTRDEFKKGAAIFISPDGHAARYLIQSALSPFTTEAMDQIAKIIKAAQSAQPNTELSDASVSVAGIPSGLKDTRDYYNDDIAFIVFATIIIVFLILVVLLRAVVAPLYLIGSVLLSYLSAMGLGVLVFQMILGQNLHWSLPGLSFILLVAVGADYNMLLISRIRDESPHGVRVGVIRTVGSTGGVITSAGLIFAASMFGLMTASIYTMAEAGFILGMGILIDTFLVRTITVPALASMIGQKNWWPSHLGKSAAQVYAAHQKKQQQLDQLTEQLVRMKVIPSRDTWASVHPSTATRDAGEQRERPWISDDLLVRLKLVPGHKSHISSPAANGRKATSGRPDREAPVDRPPDHALPLFDLSALPDHLTYDLRESTLALESASNGNGNHKTDRDPGHSLPLFGQGVLSRRPIALEANGNGHDNGAEPIDHDPGHDLSQALPLFGNGHANGNANG</sequence>
<evidence type="ECO:0000256" key="2">
    <source>
        <dbReference type="ARBA" id="ARBA00010157"/>
    </source>
</evidence>
<evidence type="ECO:0000256" key="4">
    <source>
        <dbReference type="ARBA" id="ARBA00022692"/>
    </source>
</evidence>
<organism evidence="11 12">
    <name type="scientific">Mycobacterium malmoense</name>
    <dbReference type="NCBI Taxonomy" id="1780"/>
    <lineage>
        <taxon>Bacteria</taxon>
        <taxon>Bacillati</taxon>
        <taxon>Actinomycetota</taxon>
        <taxon>Actinomycetes</taxon>
        <taxon>Mycobacteriales</taxon>
        <taxon>Mycobacteriaceae</taxon>
        <taxon>Mycobacterium</taxon>
    </lineage>
</organism>
<evidence type="ECO:0000256" key="8">
    <source>
        <dbReference type="SAM" id="MobiDB-lite"/>
    </source>
</evidence>
<feature type="domain" description="Membrane transport protein MMPL" evidence="10">
    <location>
        <begin position="666"/>
        <end position="998"/>
    </location>
</feature>
<evidence type="ECO:0000256" key="6">
    <source>
        <dbReference type="ARBA" id="ARBA00023136"/>
    </source>
</evidence>
<evidence type="ECO:0000256" key="1">
    <source>
        <dbReference type="ARBA" id="ARBA00004651"/>
    </source>
</evidence>
<proteinExistence type="inferred from homology"/>
<keyword evidence="6 9" id="KW-0472">Membrane</keyword>
<protein>
    <submittedName>
        <fullName evidence="11">MMPL family RND transporter</fullName>
    </submittedName>
</protein>
<feature type="transmembrane region" description="Helical" evidence="9">
    <location>
        <begin position="339"/>
        <end position="362"/>
    </location>
</feature>
<reference evidence="11 12" key="1">
    <citation type="submission" date="2017-02" db="EMBL/GenBank/DDBJ databases">
        <title>The new phylogeny of genus Mycobacterium.</title>
        <authorList>
            <person name="Tortoli E."/>
            <person name="Trovato A."/>
            <person name="Cirillo D.M."/>
        </authorList>
    </citation>
    <scope>NUCLEOTIDE SEQUENCE [LARGE SCALE GENOMIC DNA]</scope>
    <source>
        <strain evidence="11 12">IP1130001</strain>
    </source>
</reference>
<feature type="region of interest" description="Disordered" evidence="8">
    <location>
        <begin position="58"/>
        <end position="84"/>
    </location>
</feature>
<evidence type="ECO:0000256" key="7">
    <source>
        <dbReference type="SAM" id="Coils"/>
    </source>
</evidence>
<gene>
    <name evidence="11" type="ORF">BST29_19865</name>
</gene>
<keyword evidence="5 9" id="KW-1133">Transmembrane helix</keyword>
<dbReference type="Pfam" id="PF03176">
    <property type="entry name" value="MMPL"/>
    <property type="match status" value="2"/>
</dbReference>
<feature type="transmembrane region" description="Helical" evidence="9">
    <location>
        <begin position="833"/>
        <end position="852"/>
    </location>
</feature>
<evidence type="ECO:0000256" key="5">
    <source>
        <dbReference type="ARBA" id="ARBA00022989"/>
    </source>
</evidence>
<evidence type="ECO:0000256" key="3">
    <source>
        <dbReference type="ARBA" id="ARBA00022475"/>
    </source>
</evidence>
<feature type="transmembrane region" description="Helical" evidence="9">
    <location>
        <begin position="890"/>
        <end position="910"/>
    </location>
</feature>
<feature type="domain" description="Membrane transport protein MMPL" evidence="10">
    <location>
        <begin position="88"/>
        <end position="392"/>
    </location>
</feature>
<feature type="transmembrane region" description="Helical" evidence="9">
    <location>
        <begin position="859"/>
        <end position="884"/>
    </location>
</feature>
<accession>A0ABX3SMD9</accession>